<evidence type="ECO:0000256" key="3">
    <source>
        <dbReference type="ARBA" id="ARBA00022473"/>
    </source>
</evidence>
<dbReference type="InterPro" id="IPR007110">
    <property type="entry name" value="Ig-like_dom"/>
</dbReference>
<feature type="compositionally biased region" description="Low complexity" evidence="13">
    <location>
        <begin position="594"/>
        <end position="614"/>
    </location>
</feature>
<dbReference type="FunFam" id="1.10.533.10:FF:000092">
    <property type="entry name" value="Netrin receptor unc-5"/>
    <property type="match status" value="1"/>
</dbReference>
<feature type="compositionally biased region" description="Basic and acidic residues" evidence="13">
    <location>
        <begin position="113"/>
        <end position="132"/>
    </location>
</feature>
<dbReference type="InterPro" id="IPR000884">
    <property type="entry name" value="TSP1_rpt"/>
</dbReference>
<dbReference type="AlphaFoldDB" id="U5EYZ9"/>
<dbReference type="CDD" id="cd08781">
    <property type="entry name" value="Death_UNC5-like"/>
    <property type="match status" value="1"/>
</dbReference>
<evidence type="ECO:0000256" key="8">
    <source>
        <dbReference type="ARBA" id="ARBA00023157"/>
    </source>
</evidence>
<keyword evidence="11 12" id="KW-0393">Immunoglobulin domain</keyword>
<evidence type="ECO:0000256" key="10">
    <source>
        <dbReference type="ARBA" id="ARBA00023180"/>
    </source>
</evidence>
<keyword evidence="6 12" id="KW-1133">Transmembrane helix</keyword>
<evidence type="ECO:0000259" key="14">
    <source>
        <dbReference type="PROSITE" id="PS50017"/>
    </source>
</evidence>
<dbReference type="InterPro" id="IPR036179">
    <property type="entry name" value="Ig-like_dom_sf"/>
</dbReference>
<keyword evidence="10" id="KW-0325">Glycoprotein</keyword>
<dbReference type="SUPFAM" id="SSF82895">
    <property type="entry name" value="TSP-1 type 1 repeat"/>
    <property type="match status" value="2"/>
</dbReference>
<dbReference type="SMART" id="SM00408">
    <property type="entry name" value="IGc2"/>
    <property type="match status" value="1"/>
</dbReference>
<dbReference type="Gene3D" id="2.20.100.10">
    <property type="entry name" value="Thrombospondin type-1 (TSP1) repeat"/>
    <property type="match status" value="2"/>
</dbReference>
<feature type="compositionally biased region" description="Low complexity" evidence="13">
    <location>
        <begin position="76"/>
        <end position="112"/>
    </location>
</feature>
<evidence type="ECO:0000256" key="4">
    <source>
        <dbReference type="ARBA" id="ARBA00022692"/>
    </source>
</evidence>
<dbReference type="InterPro" id="IPR000488">
    <property type="entry name" value="Death_dom"/>
</dbReference>
<keyword evidence="5" id="KW-0732">Signal</keyword>
<evidence type="ECO:0000256" key="9">
    <source>
        <dbReference type="ARBA" id="ARBA00023170"/>
    </source>
</evidence>
<evidence type="ECO:0000256" key="13">
    <source>
        <dbReference type="SAM" id="MobiDB-lite"/>
    </source>
</evidence>
<dbReference type="InterPro" id="IPR003598">
    <property type="entry name" value="Ig_sub2"/>
</dbReference>
<evidence type="ECO:0000259" key="16">
    <source>
        <dbReference type="PROSITE" id="PS51145"/>
    </source>
</evidence>
<protein>
    <recommendedName>
        <fullName evidence="12">Netrin receptor UNC5</fullName>
    </recommendedName>
</protein>
<dbReference type="PANTHER" id="PTHR12582:SF47">
    <property type="entry name" value="NETRIN RECEPTOR UNC-5"/>
    <property type="match status" value="1"/>
</dbReference>
<name>U5EYZ9_9DIPT</name>
<organism evidence="17">
    <name type="scientific">Corethrella appendiculata</name>
    <dbReference type="NCBI Taxonomy" id="1370023"/>
    <lineage>
        <taxon>Eukaryota</taxon>
        <taxon>Metazoa</taxon>
        <taxon>Ecdysozoa</taxon>
        <taxon>Arthropoda</taxon>
        <taxon>Hexapoda</taxon>
        <taxon>Insecta</taxon>
        <taxon>Pterygota</taxon>
        <taxon>Neoptera</taxon>
        <taxon>Endopterygota</taxon>
        <taxon>Diptera</taxon>
        <taxon>Nematocera</taxon>
        <taxon>Culicoidea</taxon>
        <taxon>Chaoboridae</taxon>
        <taxon>Corethrella</taxon>
    </lineage>
</organism>
<reference evidence="17" key="1">
    <citation type="journal article" date="2014" name="Insect Biochem. Mol. Biol.">
        <title>An insight into the sialome of the frog biting fly, Corethrella appendiculata.</title>
        <authorList>
            <person name="Ribeiro J.M.C."/>
            <person name="Chagas A.C."/>
            <person name="Pham V.M."/>
            <person name="Lounibos L.P."/>
            <person name="Calvo E."/>
        </authorList>
    </citation>
    <scope>NUCLEOTIDE SEQUENCE</scope>
    <source>
        <tissue evidence="17">Salivary glands</tissue>
    </source>
</reference>
<keyword evidence="7 12" id="KW-0472">Membrane</keyword>
<dbReference type="SUPFAM" id="SSF48726">
    <property type="entry name" value="Immunoglobulin"/>
    <property type="match status" value="1"/>
</dbReference>
<feature type="domain" description="Ig-like" evidence="15">
    <location>
        <begin position="285"/>
        <end position="381"/>
    </location>
</feature>
<accession>U5EYZ9</accession>
<dbReference type="Pfam" id="PF17217">
    <property type="entry name" value="UPA"/>
    <property type="match status" value="1"/>
</dbReference>
<dbReference type="InterPro" id="IPR013783">
    <property type="entry name" value="Ig-like_fold"/>
</dbReference>
<keyword evidence="4 12" id="KW-0812">Transmembrane</keyword>
<evidence type="ECO:0000256" key="1">
    <source>
        <dbReference type="ARBA" id="ARBA00004479"/>
    </source>
</evidence>
<dbReference type="GO" id="GO:0005042">
    <property type="term" value="F:netrin receptor activity"/>
    <property type="evidence" value="ECO:0007669"/>
    <property type="project" value="UniProtKB-UniRule"/>
</dbReference>
<evidence type="ECO:0000256" key="7">
    <source>
        <dbReference type="ARBA" id="ARBA00023136"/>
    </source>
</evidence>
<dbReference type="SMART" id="SM00409">
    <property type="entry name" value="IG"/>
    <property type="match status" value="1"/>
</dbReference>
<dbReference type="PROSITE" id="PS51145">
    <property type="entry name" value="ZU5"/>
    <property type="match status" value="1"/>
</dbReference>
<dbReference type="InterPro" id="IPR013098">
    <property type="entry name" value="Ig_I-set"/>
</dbReference>
<dbReference type="GO" id="GO:0005886">
    <property type="term" value="C:plasma membrane"/>
    <property type="evidence" value="ECO:0007669"/>
    <property type="project" value="UniProtKB-SubCell"/>
</dbReference>
<dbReference type="EMBL" id="GANO01001690">
    <property type="protein sequence ID" value="JAB58181.1"/>
    <property type="molecule type" value="mRNA"/>
</dbReference>
<dbReference type="InterPro" id="IPR003599">
    <property type="entry name" value="Ig_sub"/>
</dbReference>
<comment type="similarity">
    <text evidence="2 12">Belongs to the unc-5 family.</text>
</comment>
<feature type="domain" description="Death" evidence="14">
    <location>
        <begin position="1089"/>
        <end position="1155"/>
    </location>
</feature>
<dbReference type="Pfam" id="PF25609">
    <property type="entry name" value="Unc5_NetrinR_N"/>
    <property type="match status" value="1"/>
</dbReference>
<dbReference type="Gene3D" id="2.60.40.10">
    <property type="entry name" value="Immunoglobulins"/>
    <property type="match status" value="2"/>
</dbReference>
<dbReference type="InterPro" id="IPR057755">
    <property type="entry name" value="UNC5A-D-like_N"/>
</dbReference>
<dbReference type="InterPro" id="IPR011029">
    <property type="entry name" value="DEATH-like_dom_sf"/>
</dbReference>
<comment type="subcellular location">
    <subcellularLocation>
        <location evidence="12">Cell membrane</location>
        <topology evidence="12">Single-pass type I membrane protein</topology>
    </subcellularLocation>
    <subcellularLocation>
        <location evidence="1">Membrane</location>
        <topology evidence="1">Single-pass type I membrane protein</topology>
    </subcellularLocation>
</comment>
<dbReference type="Pfam" id="PF00531">
    <property type="entry name" value="Death"/>
    <property type="match status" value="1"/>
</dbReference>
<dbReference type="GO" id="GO:0008045">
    <property type="term" value="P:motor neuron axon guidance"/>
    <property type="evidence" value="ECO:0007669"/>
    <property type="project" value="TreeGrafter"/>
</dbReference>
<dbReference type="InterPro" id="IPR037936">
    <property type="entry name" value="UNC5A-D"/>
</dbReference>
<dbReference type="SMART" id="SM00218">
    <property type="entry name" value="ZU5"/>
    <property type="match status" value="1"/>
</dbReference>
<comment type="function">
    <text evidence="12">Receptor for netrin required for axon guidance. Mediates axon repulsion of neuronal growth cones in the developing nervous system upon ligand binding.</text>
</comment>
<dbReference type="PROSITE" id="PS50835">
    <property type="entry name" value="IG_LIKE"/>
    <property type="match status" value="1"/>
</dbReference>
<evidence type="ECO:0000256" key="12">
    <source>
        <dbReference type="RuleBase" id="RU367033"/>
    </source>
</evidence>
<keyword evidence="8" id="KW-1015">Disulfide bond</keyword>
<feature type="domain" description="ZU5" evidence="16">
    <location>
        <begin position="712"/>
        <end position="845"/>
    </location>
</feature>
<feature type="compositionally biased region" description="Acidic residues" evidence="13">
    <location>
        <begin position="133"/>
        <end position="143"/>
    </location>
</feature>
<dbReference type="Pfam" id="PF00791">
    <property type="entry name" value="ZU5"/>
    <property type="match status" value="1"/>
</dbReference>
<evidence type="ECO:0000256" key="5">
    <source>
        <dbReference type="ARBA" id="ARBA00022729"/>
    </source>
</evidence>
<dbReference type="SMART" id="SM00005">
    <property type="entry name" value="DEATH"/>
    <property type="match status" value="1"/>
</dbReference>
<dbReference type="InterPro" id="IPR000906">
    <property type="entry name" value="ZU5_dom"/>
</dbReference>
<dbReference type="InterPro" id="IPR036383">
    <property type="entry name" value="TSP1_rpt_sf"/>
</dbReference>
<evidence type="ECO:0000256" key="2">
    <source>
        <dbReference type="ARBA" id="ARBA00009844"/>
    </source>
</evidence>
<sequence>MKIQTVTITIQILQLFIVFILLKTVIAANKINKEKHQQQKPHYQQQIQHSSDTDFVSDLLQLPTKFGDEDDTSIVNNNNNNNNRKINNDSSTPTTTLLSPSSLSNANSANNNNKHETNKMKNIFGEHHHPSNYDDDDDDDDADISTNYQDKIGKDIIEYDDDMDMDTEVKQPTIDQFGENFDELDNQNALPFFLVEPQTTYVLRNRPAILSCKAAHALRLTFKCSGSSQPPPSIQDTYVDPHKGIQLLEVTATISRELVEEYFGSGPFKCECRAWAPRGQSKSQPAFIHLAYIKKQITISPKNVRVEVGGRAEITCNVNATPAAKISWFKNNLPLITNPSIVVTAEDSVLIAHATMQDMGNYTCVAENIAGKRVSDPVSFTVYVDGGWSAWGPWIDCKCPGWPKQGQKRSRICNNPTPLNSGAPCPGHDTQKSPDCLPCSAGRWSSWSDWSLCSSECIQTRHRTCLSLNANITSSVSTPHEQQRFECNGKSLQTAECRGGNCNFGYEGSNWTIYLGIAIIAAVCIFAGAGITRMARRKKTAIPAYNLARSDMPTEYFQNPNKKLTHFQPDLTQNTVSINYEYPLTPQHHHQQHHYQQQQQPHHHLLQQQLQPQSNHHHTDFVKNNNSTAPFPRSNSEHHYDVPHLCNNYMYPLDKISVNESYSSSNYSKRVCSVESLATSTNTSDSTYEHAATIATATLPVCDPVNSSNSTELIHQIISTNGALLKIQSHSIALLVPEGAISKHKKEKITLSVLRDDKYQIQIPLNHSTYLSPAVYCGPTDIKLNKPVVLKIPHCAENISNWRVSVYHDNGTKWNKLVTIGEETINTPIFVQIDKKYAYILTEVFGKYVLVGESMYAAEHDRLACKKLRLFLCGPSSVPEFSDCNIRIYIFEDTPGAEDKCKYYENEIGGVLLGRSTCLYFYDSNQDLYIDIKCAGGWKSKTIGGDTQKIPFSHVWSNSSALHCSFTLSRTEHDKCDFKIDVLATQDEGNNTINSSVVYNNYQPSTISVSSFTSLYQQQILNGGVGGTHKSNSQHSSSSYETVTICSLSNNSSTPAVVDNNILNTNKFRLSKLVKKQLCKCLDPPTQKGNDWRMLAAHLNVDRYLAYFATRPSPTDQILDLWEIRNRDLNAICNLVEIFKNMNRTDVVAILEKLQTPSWL</sequence>
<proteinExistence type="evidence at transcript level"/>
<dbReference type="SUPFAM" id="SSF47986">
    <property type="entry name" value="DEATH domain"/>
    <property type="match status" value="1"/>
</dbReference>
<feature type="region of interest" description="Disordered" evidence="13">
    <location>
        <begin position="587"/>
        <end position="636"/>
    </location>
</feature>
<keyword evidence="3 12" id="KW-0217">Developmental protein</keyword>
<feature type="region of interest" description="Disordered" evidence="13">
    <location>
        <begin position="67"/>
        <end position="147"/>
    </location>
</feature>
<dbReference type="SMART" id="SM00209">
    <property type="entry name" value="TSP1"/>
    <property type="match status" value="2"/>
</dbReference>
<dbReference type="Gene3D" id="2.60.220.30">
    <property type="match status" value="1"/>
</dbReference>
<dbReference type="PANTHER" id="PTHR12582">
    <property type="entry name" value="NETRIN RECEPTOR UNC5"/>
    <property type="match status" value="1"/>
</dbReference>
<evidence type="ECO:0000256" key="6">
    <source>
        <dbReference type="ARBA" id="ARBA00022989"/>
    </source>
</evidence>
<keyword evidence="9 12" id="KW-0675">Receptor</keyword>
<feature type="transmembrane region" description="Helical" evidence="12">
    <location>
        <begin position="511"/>
        <end position="531"/>
    </location>
</feature>
<evidence type="ECO:0000259" key="15">
    <source>
        <dbReference type="PROSITE" id="PS50835"/>
    </source>
</evidence>
<dbReference type="InterPro" id="IPR033772">
    <property type="entry name" value="UPA"/>
</dbReference>
<dbReference type="PROSITE" id="PS50017">
    <property type="entry name" value="DEATH_DOMAIN"/>
    <property type="match status" value="1"/>
</dbReference>
<evidence type="ECO:0000313" key="17">
    <source>
        <dbReference type="EMBL" id="JAB58181.1"/>
    </source>
</evidence>
<dbReference type="FunFam" id="2.60.40.10:FF:000032">
    <property type="entry name" value="palladin isoform X1"/>
    <property type="match status" value="1"/>
</dbReference>
<evidence type="ECO:0000256" key="11">
    <source>
        <dbReference type="ARBA" id="ARBA00023319"/>
    </source>
</evidence>
<dbReference type="Pfam" id="PF07679">
    <property type="entry name" value="I-set"/>
    <property type="match status" value="1"/>
</dbReference>
<dbReference type="Gene3D" id="1.10.533.10">
    <property type="entry name" value="Death Domain, Fas"/>
    <property type="match status" value="1"/>
</dbReference>
<dbReference type="PROSITE" id="PS50092">
    <property type="entry name" value="TSP1"/>
    <property type="match status" value="2"/>
</dbReference>